<reference evidence="3 4" key="1">
    <citation type="submission" date="2016-11" db="EMBL/GenBank/DDBJ databases">
        <authorList>
            <person name="Jaros S."/>
            <person name="Januszkiewicz K."/>
            <person name="Wedrychowicz H."/>
        </authorList>
    </citation>
    <scope>NUCLEOTIDE SEQUENCE [LARGE SCALE GENOMIC DNA]</scope>
    <source>
        <strain evidence="3 4">LMG 20594</strain>
    </source>
</reference>
<dbReference type="InterPro" id="IPR001633">
    <property type="entry name" value="EAL_dom"/>
</dbReference>
<dbReference type="EMBL" id="FRAB01000021">
    <property type="protein sequence ID" value="SHK39754.1"/>
    <property type="molecule type" value="Genomic_DNA"/>
</dbReference>
<sequence length="434" mass="47285">MTTVPLDAVTPGDTAVFVARQPVMDRSGRVVAYELLFRDGPTASVRIEDELRSTTAVVEHAVGAIGLERLVGNKAAFLNCPHDFLFSDYPDVLPASRFVLEILESVELTPALSRRCNELRGAGFQLALDDVTSMTDDIRRFLPSVDIVKIDWPFVQRDALPELIGQFKRAGKVVLAEKVERAEDAELALQLGCDLLQGYYFAKPQLVSGKRSMPPVKAILHVFELVGNDAPLGSIARALKGAPMLITQLLRLANSSKQPNGKTERISSLKQALSIAGSRRLMHWCGLLLYANAAGLPVEEDPLALLAQRRARFMEKAIDTLVEVPGSLAATAYLTGVLSLLHVACRMELPVFVNELPVSDVIRNALLNGGGVLGELLSIAVLLEEGDAQAAIVRLERLGGSGDSTQSPERMKSFRSLTGNDIRDILQIYQGRLW</sequence>
<evidence type="ECO:0000259" key="1">
    <source>
        <dbReference type="PROSITE" id="PS50883"/>
    </source>
</evidence>
<gene>
    <name evidence="3" type="ORF">SAMN05192548_10214</name>
</gene>
<dbReference type="InterPro" id="IPR035919">
    <property type="entry name" value="EAL_sf"/>
</dbReference>
<dbReference type="Gene3D" id="1.10.3210.10">
    <property type="entry name" value="Hypothetical protein af1432"/>
    <property type="match status" value="1"/>
</dbReference>
<dbReference type="RefSeq" id="WP_143326687.1">
    <property type="nucleotide sequence ID" value="NZ_CAXURG020000002.1"/>
</dbReference>
<dbReference type="PROSITE" id="PS50883">
    <property type="entry name" value="EAL"/>
    <property type="match status" value="1"/>
</dbReference>
<dbReference type="PANTHER" id="PTHR33121:SF70">
    <property type="entry name" value="SIGNALING PROTEIN YKOW"/>
    <property type="match status" value="1"/>
</dbReference>
<evidence type="ECO:0000313" key="4">
    <source>
        <dbReference type="Proteomes" id="UP000184395"/>
    </source>
</evidence>
<evidence type="ECO:0000313" key="3">
    <source>
        <dbReference type="EMBL" id="SHK39754.1"/>
    </source>
</evidence>
<feature type="domain" description="EAL" evidence="1">
    <location>
        <begin position="1"/>
        <end position="218"/>
    </location>
</feature>
<dbReference type="STRING" id="169427.SAMN05192548_10214"/>
<dbReference type="Proteomes" id="UP000184395">
    <property type="component" value="Unassembled WGS sequence"/>
</dbReference>
<dbReference type="Pfam" id="PF00563">
    <property type="entry name" value="EAL"/>
    <property type="match status" value="1"/>
</dbReference>
<feature type="domain" description="HDOD" evidence="2">
    <location>
        <begin position="212"/>
        <end position="402"/>
    </location>
</feature>
<dbReference type="Gene3D" id="3.20.20.450">
    <property type="entry name" value="EAL domain"/>
    <property type="match status" value="1"/>
</dbReference>
<dbReference type="SMART" id="SM00052">
    <property type="entry name" value="EAL"/>
    <property type="match status" value="1"/>
</dbReference>
<dbReference type="InterPro" id="IPR013976">
    <property type="entry name" value="HDOD"/>
</dbReference>
<dbReference type="AlphaFoldDB" id="A0A1M6S4J9"/>
<accession>A0A1M6S4J9</accession>
<protein>
    <submittedName>
        <fullName evidence="3">EAL and modified HD-GYP domain-containing signal transduction protein</fullName>
    </submittedName>
</protein>
<dbReference type="PANTHER" id="PTHR33121">
    <property type="entry name" value="CYCLIC DI-GMP PHOSPHODIESTERASE PDEF"/>
    <property type="match status" value="1"/>
</dbReference>
<dbReference type="InterPro" id="IPR050706">
    <property type="entry name" value="Cyclic-di-GMP_PDE-like"/>
</dbReference>
<organism evidence="3 4">
    <name type="scientific">Paraburkholderia terricola</name>
    <dbReference type="NCBI Taxonomy" id="169427"/>
    <lineage>
        <taxon>Bacteria</taxon>
        <taxon>Pseudomonadati</taxon>
        <taxon>Pseudomonadota</taxon>
        <taxon>Betaproteobacteria</taxon>
        <taxon>Burkholderiales</taxon>
        <taxon>Burkholderiaceae</taxon>
        <taxon>Paraburkholderia</taxon>
    </lineage>
</organism>
<dbReference type="GO" id="GO:0071111">
    <property type="term" value="F:cyclic-guanylate-specific phosphodiesterase activity"/>
    <property type="evidence" value="ECO:0007669"/>
    <property type="project" value="InterPro"/>
</dbReference>
<name>A0A1M6S4J9_9BURK</name>
<dbReference type="CDD" id="cd01948">
    <property type="entry name" value="EAL"/>
    <property type="match status" value="1"/>
</dbReference>
<dbReference type="PIRSF" id="PIRSF003180">
    <property type="entry name" value="DiGMPpdiest_YuxH"/>
    <property type="match status" value="1"/>
</dbReference>
<dbReference type="SUPFAM" id="SSF141868">
    <property type="entry name" value="EAL domain-like"/>
    <property type="match status" value="1"/>
</dbReference>
<dbReference type="SUPFAM" id="SSF109604">
    <property type="entry name" value="HD-domain/PDEase-like"/>
    <property type="match status" value="1"/>
</dbReference>
<dbReference type="PROSITE" id="PS51833">
    <property type="entry name" value="HDOD"/>
    <property type="match status" value="1"/>
</dbReference>
<evidence type="ECO:0000259" key="2">
    <source>
        <dbReference type="PROSITE" id="PS51833"/>
    </source>
</evidence>
<proteinExistence type="predicted"/>
<dbReference type="InterPro" id="IPR014408">
    <property type="entry name" value="dGMP_Pdiesterase_EAL/HD-GYP"/>
</dbReference>